<dbReference type="PANTHER" id="PTHR30217:SF10">
    <property type="entry name" value="23S RRNA 5-HYDROXYCYTIDINE C2501 SYNTHASE"/>
    <property type="match status" value="1"/>
</dbReference>
<dbReference type="InterPro" id="IPR001539">
    <property type="entry name" value="Peptidase_U32"/>
</dbReference>
<name>A0A9D1GME5_9BACT</name>
<sequence length="584" mass="64877">MRCLELLAPARNLEIGIAAIDCGADAVYIGGPDFGARKAAGNSIEDIRSLCDHAHKFGARVFVTFNTLLRADEREQAKTQMIMAQEAGADAFIVRDPAIFGWKEIRVPLHASTQCAIRTVERARRYEALGCSRIVLERELPLETVREIASSVSCEIEFFVHGALCVCYSGECRFSERVNGRSADRGECIQACRSLYDLVDGDGNVLLRNKAVLSLKDLNLENRLGDLADAGVVSFKIEGRLKNASYVKTVVREYDTALDALVESRPELYARSSFGRVRCGFKPDSAKAFNRGFTELYLDGKRGRWSSMDAPKSMGEAIGLVKSIRRQQTRMRIELKPLKNGLDLHNGDGFAFVTADGISGFRGDICEGRSVTARNVPDLHEGMTLYRNINSSYEKQLENGSCHREIPVSLRLRIHRKYTIETEAESQDGRVSRSTFNADLDTADNGDRIRAMLHEQLSKHAGIYAFSLDRLEIDTAGGRLPLLSVSTINSIRRMLADDLDAMPCIRIPLATGTPTTGDGDDLEKRSPDEPLMRTRYCVRHELGLCPRFQGAKAPDRLFLLNNGRKFALNFDCAACEMTVTEAQK</sequence>
<evidence type="ECO:0000313" key="2">
    <source>
        <dbReference type="EMBL" id="HIT46439.1"/>
    </source>
</evidence>
<protein>
    <submittedName>
        <fullName evidence="2">U32 family peptidase</fullName>
    </submittedName>
</protein>
<dbReference type="Pfam" id="PF01136">
    <property type="entry name" value="Peptidase_U32"/>
    <property type="match status" value="1"/>
</dbReference>
<proteinExistence type="predicted"/>
<dbReference type="Pfam" id="PF12392">
    <property type="entry name" value="DUF3656"/>
    <property type="match status" value="1"/>
</dbReference>
<evidence type="ECO:0000259" key="1">
    <source>
        <dbReference type="Pfam" id="PF12392"/>
    </source>
</evidence>
<dbReference type="InterPro" id="IPR051454">
    <property type="entry name" value="RNA/ubiquinone_mod_enzymes"/>
</dbReference>
<organism evidence="2 3">
    <name type="scientific">Candidatus Cryptobacteroides merdipullorum</name>
    <dbReference type="NCBI Taxonomy" id="2840771"/>
    <lineage>
        <taxon>Bacteria</taxon>
        <taxon>Pseudomonadati</taxon>
        <taxon>Bacteroidota</taxon>
        <taxon>Bacteroidia</taxon>
        <taxon>Bacteroidales</taxon>
        <taxon>Candidatus Cryptobacteroides</taxon>
    </lineage>
</organism>
<dbReference type="InterPro" id="IPR036206">
    <property type="entry name" value="ThiamineP_synth_sf"/>
</dbReference>
<dbReference type="EMBL" id="DVLC01000022">
    <property type="protein sequence ID" value="HIT46439.1"/>
    <property type="molecule type" value="Genomic_DNA"/>
</dbReference>
<evidence type="ECO:0000313" key="3">
    <source>
        <dbReference type="Proteomes" id="UP000886881"/>
    </source>
</evidence>
<dbReference type="SUPFAM" id="SSF51391">
    <property type="entry name" value="Thiamin phosphate synthase"/>
    <property type="match status" value="1"/>
</dbReference>
<dbReference type="PANTHER" id="PTHR30217">
    <property type="entry name" value="PEPTIDASE U32 FAMILY"/>
    <property type="match status" value="1"/>
</dbReference>
<dbReference type="InterPro" id="IPR020988">
    <property type="entry name" value="Pept_U32_collagenase"/>
</dbReference>
<accession>A0A9D1GME5</accession>
<dbReference type="AlphaFoldDB" id="A0A9D1GME5"/>
<comment type="caution">
    <text evidence="2">The sequence shown here is derived from an EMBL/GenBank/DDBJ whole genome shotgun (WGS) entry which is preliminary data.</text>
</comment>
<dbReference type="Proteomes" id="UP000886881">
    <property type="component" value="Unassembled WGS sequence"/>
</dbReference>
<feature type="domain" description="Peptidase U32 collagenase" evidence="1">
    <location>
        <begin position="386"/>
        <end position="500"/>
    </location>
</feature>
<reference evidence="2" key="2">
    <citation type="journal article" date="2021" name="PeerJ">
        <title>Extensive microbial diversity within the chicken gut microbiome revealed by metagenomics and culture.</title>
        <authorList>
            <person name="Gilroy R."/>
            <person name="Ravi A."/>
            <person name="Getino M."/>
            <person name="Pursley I."/>
            <person name="Horton D.L."/>
            <person name="Alikhan N.F."/>
            <person name="Baker D."/>
            <person name="Gharbi K."/>
            <person name="Hall N."/>
            <person name="Watson M."/>
            <person name="Adriaenssens E.M."/>
            <person name="Foster-Nyarko E."/>
            <person name="Jarju S."/>
            <person name="Secka A."/>
            <person name="Antonio M."/>
            <person name="Oren A."/>
            <person name="Chaudhuri R.R."/>
            <person name="La Ragione R."/>
            <person name="Hildebrand F."/>
            <person name="Pallen M.J."/>
        </authorList>
    </citation>
    <scope>NUCLEOTIDE SEQUENCE</scope>
    <source>
        <strain evidence="2">ChiHecec2B26-709</strain>
    </source>
</reference>
<gene>
    <name evidence="2" type="ORF">IAC35_01115</name>
</gene>
<reference evidence="2" key="1">
    <citation type="submission" date="2020-10" db="EMBL/GenBank/DDBJ databases">
        <authorList>
            <person name="Gilroy R."/>
        </authorList>
    </citation>
    <scope>NUCLEOTIDE SEQUENCE</scope>
    <source>
        <strain evidence="2">ChiHecec2B26-709</strain>
    </source>
</reference>